<dbReference type="EMBL" id="CP055898">
    <property type="protein sequence ID" value="QKX53023.1"/>
    <property type="molecule type" value="Genomic_DNA"/>
</dbReference>
<evidence type="ECO:0000313" key="4">
    <source>
        <dbReference type="Proteomes" id="UP000509510"/>
    </source>
</evidence>
<keyword evidence="4" id="KW-1185">Reference proteome</keyword>
<name>A0A7H8QIL7_TALRU</name>
<feature type="transmembrane region" description="Helical" evidence="2">
    <location>
        <begin position="171"/>
        <end position="196"/>
    </location>
</feature>
<keyword evidence="2" id="KW-0812">Transmembrane</keyword>
<dbReference type="GeneID" id="55987611"/>
<dbReference type="AlphaFoldDB" id="A0A7H8QIL7"/>
<evidence type="ECO:0008006" key="5">
    <source>
        <dbReference type="Google" id="ProtNLM"/>
    </source>
</evidence>
<dbReference type="Gene3D" id="1.20.1070.10">
    <property type="entry name" value="Rhodopsin 7-helix transmembrane proteins"/>
    <property type="match status" value="1"/>
</dbReference>
<feature type="region of interest" description="Disordered" evidence="1">
    <location>
        <begin position="454"/>
        <end position="476"/>
    </location>
</feature>
<dbReference type="RefSeq" id="XP_035339202.1">
    <property type="nucleotide sequence ID" value="XM_035483309.1"/>
</dbReference>
<dbReference type="OrthoDB" id="26203at2759"/>
<feature type="transmembrane region" description="Helical" evidence="2">
    <location>
        <begin position="131"/>
        <end position="150"/>
    </location>
</feature>
<dbReference type="KEGG" id="trg:TRUGW13939_00094"/>
<feature type="compositionally biased region" description="Polar residues" evidence="1">
    <location>
        <begin position="467"/>
        <end position="476"/>
    </location>
</feature>
<feature type="transmembrane region" description="Helical" evidence="2">
    <location>
        <begin position="91"/>
        <end position="111"/>
    </location>
</feature>
<feature type="transmembrane region" description="Helical" evidence="2">
    <location>
        <begin position="60"/>
        <end position="82"/>
    </location>
</feature>
<feature type="transmembrane region" description="Helical" evidence="2">
    <location>
        <begin position="289"/>
        <end position="309"/>
    </location>
</feature>
<dbReference type="PANTHER" id="PTHR42058">
    <property type="entry name" value="G_PROTEIN_RECEP_F2_4 DOMAIN-CONTAINING PROTEIN"/>
    <property type="match status" value="1"/>
</dbReference>
<sequence length="492" mass="54590">MTSSSKNGICPAPFLQESLFNTTGYANGRFCKDYGGQVCCLPCPLQDWRYPDGVNAKVEAAGWIAVALLPFSAFLLLTYAVLPVKYTNRHYITVCFTLAVICMQVAFIIPLGTKPETCYDEITPHDMYTDLSCAFTGAILLFGGIAVVTWSLLRTIALHLQVCWEIVIGPVFMWCAVVAGLGVPVLITALMLHFTGVSYRFGGVCHINSENSLGDYWIPLLVFSGLALFLQFATIGYCIHIYVRSLFDPDPTSTNHSGLPSYSGSVRTATARQAYKRVRRVLKMQWRSIALVMTILANVIYFSVIFVQLNNSLTLSSENKAKAIPWLLCLAAYQDPTKCTAESAPVAISEAKLVATMVLLAIANFWNFLFTVRWSMVQGWIALFKGFFVERVEFVSVDARSRPADTSNYEMLNPRQNMKTPETVVEVRSPSPAYGLGPSEVDFVGRDVSYHQPTMSFSSPRPPSSSQHNPGYTWDATTSFARSNSQMEQRNL</sequence>
<dbReference type="PANTHER" id="PTHR42058:SF1">
    <property type="entry name" value="G-PROTEIN COUPLED RECEPTORS FAMILY 2 PROFILE 2 DOMAIN-CONTAINING PROTEIN"/>
    <property type="match status" value="1"/>
</dbReference>
<proteinExistence type="predicted"/>
<feature type="transmembrane region" description="Helical" evidence="2">
    <location>
        <begin position="353"/>
        <end position="372"/>
    </location>
</feature>
<keyword evidence="2" id="KW-0472">Membrane</keyword>
<evidence type="ECO:0000256" key="2">
    <source>
        <dbReference type="SAM" id="Phobius"/>
    </source>
</evidence>
<reference evidence="4" key="1">
    <citation type="submission" date="2020-06" db="EMBL/GenBank/DDBJ databases">
        <title>A chromosome-scale genome assembly of Talaromyces rugulosus W13939.</title>
        <authorList>
            <person name="Wang B."/>
            <person name="Guo L."/>
            <person name="Ye K."/>
            <person name="Wang L."/>
        </authorList>
    </citation>
    <scope>NUCLEOTIDE SEQUENCE [LARGE SCALE GENOMIC DNA]</scope>
    <source>
        <strain evidence="4">W13939</strain>
    </source>
</reference>
<evidence type="ECO:0000313" key="3">
    <source>
        <dbReference type="EMBL" id="QKX53023.1"/>
    </source>
</evidence>
<protein>
    <recommendedName>
        <fullName evidence="5">G-protein coupled receptors family 2 profile 2 domain-containing protein</fullName>
    </recommendedName>
</protein>
<keyword evidence="2" id="KW-1133">Transmembrane helix</keyword>
<organism evidence="3 4">
    <name type="scientific">Talaromyces rugulosus</name>
    <name type="common">Penicillium rugulosum</name>
    <dbReference type="NCBI Taxonomy" id="121627"/>
    <lineage>
        <taxon>Eukaryota</taxon>
        <taxon>Fungi</taxon>
        <taxon>Dikarya</taxon>
        <taxon>Ascomycota</taxon>
        <taxon>Pezizomycotina</taxon>
        <taxon>Eurotiomycetes</taxon>
        <taxon>Eurotiomycetidae</taxon>
        <taxon>Eurotiales</taxon>
        <taxon>Trichocomaceae</taxon>
        <taxon>Talaromyces</taxon>
        <taxon>Talaromyces sect. Islandici</taxon>
    </lineage>
</organism>
<evidence type="ECO:0000256" key="1">
    <source>
        <dbReference type="SAM" id="MobiDB-lite"/>
    </source>
</evidence>
<dbReference type="InterPro" id="IPR053247">
    <property type="entry name" value="GPCR_GPR1/git3-like"/>
</dbReference>
<feature type="transmembrane region" description="Helical" evidence="2">
    <location>
        <begin position="216"/>
        <end position="239"/>
    </location>
</feature>
<gene>
    <name evidence="3" type="ORF">TRUGW13939_00094</name>
</gene>
<dbReference type="Proteomes" id="UP000509510">
    <property type="component" value="Chromosome I"/>
</dbReference>
<accession>A0A7H8QIL7</accession>